<feature type="domain" description="UDP N-acetylglucosamine O-acyltransferase C-terminal" evidence="7">
    <location>
        <begin position="181"/>
        <end position="259"/>
    </location>
</feature>
<dbReference type="UniPathway" id="UPA00359">
    <property type="reaction ID" value="UER00477"/>
</dbReference>
<evidence type="ECO:0000256" key="1">
    <source>
        <dbReference type="ARBA" id="ARBA00022516"/>
    </source>
</evidence>
<evidence type="ECO:0000256" key="4">
    <source>
        <dbReference type="ARBA" id="ARBA00023098"/>
    </source>
</evidence>
<dbReference type="RefSeq" id="WP_220664070.1">
    <property type="nucleotide sequence ID" value="NZ_CP069370.1"/>
</dbReference>
<comment type="catalytic activity">
    <reaction evidence="6">
        <text>a (3R)-hydroxyacyl-[ACP] + UDP-N-acetyl-alpha-D-glucosamine = a UDP-3-O-[(3R)-3-hydroxyacyl]-N-acetyl-alpha-D-glucosamine + holo-[ACP]</text>
        <dbReference type="Rhea" id="RHEA:67812"/>
        <dbReference type="Rhea" id="RHEA-COMP:9685"/>
        <dbReference type="Rhea" id="RHEA-COMP:9945"/>
        <dbReference type="ChEBI" id="CHEBI:57705"/>
        <dbReference type="ChEBI" id="CHEBI:64479"/>
        <dbReference type="ChEBI" id="CHEBI:78827"/>
        <dbReference type="ChEBI" id="CHEBI:173225"/>
        <dbReference type="EC" id="2.3.1.129"/>
    </reaction>
</comment>
<keyword evidence="1 6" id="KW-0444">Lipid biosynthesis</keyword>
<keyword evidence="6" id="KW-0963">Cytoplasm</keyword>
<dbReference type="GO" id="GO:0005737">
    <property type="term" value="C:cytoplasm"/>
    <property type="evidence" value="ECO:0007669"/>
    <property type="project" value="UniProtKB-SubCell"/>
</dbReference>
<comment type="pathway">
    <text evidence="6">Glycolipid biosynthesis; lipid IV(A) biosynthesis; lipid IV(A) from (3R)-3-hydroxytetradecanoyl-[acyl-carrier-protein] and UDP-N-acetyl-alpha-D-glucosamine: step 1/6.</text>
</comment>
<keyword evidence="6" id="KW-0677">Repeat</keyword>
<name>A0A8G0ZYY3_9RHOB</name>
<dbReference type="PANTHER" id="PTHR43480">
    <property type="entry name" value="ACYL-[ACYL-CARRIER-PROTEIN]--UDP-N-ACETYLGLUCOSAMINE O-ACYLTRANSFERASE"/>
    <property type="match status" value="1"/>
</dbReference>
<keyword evidence="4 6" id="KW-0443">Lipid metabolism</keyword>
<evidence type="ECO:0000256" key="6">
    <source>
        <dbReference type="HAMAP-Rule" id="MF_00387"/>
    </source>
</evidence>
<dbReference type="InterPro" id="IPR011004">
    <property type="entry name" value="Trimer_LpxA-like_sf"/>
</dbReference>
<comment type="function">
    <text evidence="6">Involved in the biosynthesis of lipid A, a phosphorylated glycolipid that anchors the lipopolysaccharide to the outer membrane of the cell.</text>
</comment>
<dbReference type="AlphaFoldDB" id="A0A8G0ZYY3"/>
<dbReference type="PANTHER" id="PTHR43480:SF1">
    <property type="entry name" value="ACYL-[ACYL-CARRIER-PROTEIN]--UDP-N-ACETYLGLUCOSAMINE O-ACYLTRANSFERASE, MITOCHONDRIAL-RELATED"/>
    <property type="match status" value="1"/>
</dbReference>
<comment type="subunit">
    <text evidence="6">Homotrimer.</text>
</comment>
<dbReference type="EC" id="2.3.1.129" evidence="6"/>
<dbReference type="NCBIfam" id="TIGR01852">
    <property type="entry name" value="lipid_A_lpxA"/>
    <property type="match status" value="1"/>
</dbReference>
<accession>A0A8G0ZYY3</accession>
<dbReference type="KEGG" id="nsm:JO391_08365"/>
<keyword evidence="2 6" id="KW-0441">Lipid A biosynthesis</keyword>
<evidence type="ECO:0000259" key="7">
    <source>
        <dbReference type="Pfam" id="PF13720"/>
    </source>
</evidence>
<dbReference type="InterPro" id="IPR001451">
    <property type="entry name" value="Hexapep"/>
</dbReference>
<evidence type="ECO:0000313" key="8">
    <source>
        <dbReference type="EMBL" id="QYZ71498.1"/>
    </source>
</evidence>
<keyword evidence="5 6" id="KW-0012">Acyltransferase</keyword>
<dbReference type="HAMAP" id="MF_00387">
    <property type="entry name" value="LpxA"/>
    <property type="match status" value="1"/>
</dbReference>
<dbReference type="GO" id="GO:0009245">
    <property type="term" value="P:lipid A biosynthetic process"/>
    <property type="evidence" value="ECO:0007669"/>
    <property type="project" value="UniProtKB-UniRule"/>
</dbReference>
<dbReference type="NCBIfam" id="NF003657">
    <property type="entry name" value="PRK05289.1"/>
    <property type="match status" value="1"/>
</dbReference>
<comment type="similarity">
    <text evidence="6">Belongs to the transferase hexapeptide repeat family. LpxA subfamily.</text>
</comment>
<keyword evidence="9" id="KW-1185">Reference proteome</keyword>
<sequence>MTVSPDARIHPTAIVEDGATIAAGCTVGPFCIVGPEVTLHEGVTLKSHVVVTGWTEIGAGTTVWQFASVGDVPQDLKYAGERTRTEIGRNCRIREGVTVNAGTAHGGGVTRVGDNCLLMGTVHIGHDCQIGNGVILGNCTGIAGHVRIEDEVIIGGLGGVHQWVRIGRGAMIGGMSRVTHDVMPYALVAGPDATLEGLNLIGLKRRNLDRADISAMRATFKALAEGEGSFAERARVLREGATAPQVIEMLDFILAGSDRQFLVPK</sequence>
<dbReference type="InterPro" id="IPR029098">
    <property type="entry name" value="Acetyltransf_C"/>
</dbReference>
<dbReference type="EMBL" id="CP069370">
    <property type="protein sequence ID" value="QYZ71498.1"/>
    <property type="molecule type" value="Genomic_DNA"/>
</dbReference>
<dbReference type="CDD" id="cd03351">
    <property type="entry name" value="LbH_UDP-GlcNAc_AT"/>
    <property type="match status" value="1"/>
</dbReference>
<gene>
    <name evidence="6 8" type="primary">lpxA</name>
    <name evidence="8" type="ORF">JO391_08365</name>
</gene>
<dbReference type="InterPro" id="IPR037157">
    <property type="entry name" value="Acetyltransf_C_sf"/>
</dbReference>
<evidence type="ECO:0000256" key="3">
    <source>
        <dbReference type="ARBA" id="ARBA00022679"/>
    </source>
</evidence>
<proteinExistence type="inferred from homology"/>
<reference evidence="8" key="1">
    <citation type="submission" date="2021-02" db="EMBL/GenBank/DDBJ databases">
        <title>Rhodobacter shimadae sp. nov., an aerobic anoxygenic phototrophic bacterium isolated from a hot spring.</title>
        <authorList>
            <person name="Muramatsu S."/>
            <person name="Haruta S."/>
            <person name="Hirose S."/>
            <person name="Hanada S."/>
        </authorList>
    </citation>
    <scope>NUCLEOTIDE SEQUENCE</scope>
    <source>
        <strain evidence="8">N10</strain>
    </source>
</reference>
<protein>
    <recommendedName>
        <fullName evidence="6">Acyl-[acyl-carrier-protein]--UDP-N-acetylglucosamine O-acyltransferase</fullName>
        <shortName evidence="6">UDP-N-acetylglucosamine acyltransferase</shortName>
        <ecNumber evidence="6">2.3.1.129</ecNumber>
    </recommendedName>
</protein>
<dbReference type="Pfam" id="PF00132">
    <property type="entry name" value="Hexapep"/>
    <property type="match status" value="1"/>
</dbReference>
<dbReference type="GO" id="GO:0016020">
    <property type="term" value="C:membrane"/>
    <property type="evidence" value="ECO:0007669"/>
    <property type="project" value="GOC"/>
</dbReference>
<dbReference type="Pfam" id="PF13720">
    <property type="entry name" value="Acetyltransf_11"/>
    <property type="match status" value="1"/>
</dbReference>
<dbReference type="Gene3D" id="1.20.1180.10">
    <property type="entry name" value="Udp N-acetylglucosamine O-acyltransferase, C-terminal domain"/>
    <property type="match status" value="1"/>
</dbReference>
<organism evidence="8 9">
    <name type="scientific">Neotabrizicola shimadae</name>
    <dbReference type="NCBI Taxonomy" id="2807096"/>
    <lineage>
        <taxon>Bacteria</taxon>
        <taxon>Pseudomonadati</taxon>
        <taxon>Pseudomonadota</taxon>
        <taxon>Alphaproteobacteria</taxon>
        <taxon>Rhodobacterales</taxon>
        <taxon>Paracoccaceae</taxon>
        <taxon>Neotabrizicola</taxon>
    </lineage>
</organism>
<evidence type="ECO:0000256" key="5">
    <source>
        <dbReference type="ARBA" id="ARBA00023315"/>
    </source>
</evidence>
<dbReference type="PIRSF" id="PIRSF000456">
    <property type="entry name" value="UDP-GlcNAc_acltr"/>
    <property type="match status" value="1"/>
</dbReference>
<dbReference type="InterPro" id="IPR010137">
    <property type="entry name" value="Lipid_A_LpxA"/>
</dbReference>
<keyword evidence="3 6" id="KW-0808">Transferase</keyword>
<dbReference type="Gene3D" id="2.160.10.10">
    <property type="entry name" value="Hexapeptide repeat proteins"/>
    <property type="match status" value="1"/>
</dbReference>
<comment type="subcellular location">
    <subcellularLocation>
        <location evidence="6">Cytoplasm</location>
    </subcellularLocation>
</comment>
<dbReference type="Proteomes" id="UP000826300">
    <property type="component" value="Chromosome"/>
</dbReference>
<evidence type="ECO:0000313" key="9">
    <source>
        <dbReference type="Proteomes" id="UP000826300"/>
    </source>
</evidence>
<dbReference type="GO" id="GO:0008780">
    <property type="term" value="F:acyl-[acyl-carrier-protein]-UDP-N-acetylglucosamine O-acyltransferase activity"/>
    <property type="evidence" value="ECO:0007669"/>
    <property type="project" value="UniProtKB-UniRule"/>
</dbReference>
<dbReference type="SUPFAM" id="SSF51161">
    <property type="entry name" value="Trimeric LpxA-like enzymes"/>
    <property type="match status" value="1"/>
</dbReference>
<evidence type="ECO:0000256" key="2">
    <source>
        <dbReference type="ARBA" id="ARBA00022556"/>
    </source>
</evidence>